<keyword evidence="1" id="KW-1188">Viral release from host cell</keyword>
<proteinExistence type="predicted"/>
<organism evidence="5 6">
    <name type="scientific">Pseudolysinimonas kribbensis</name>
    <dbReference type="NCBI Taxonomy" id="433641"/>
    <lineage>
        <taxon>Bacteria</taxon>
        <taxon>Bacillati</taxon>
        <taxon>Actinomycetota</taxon>
        <taxon>Actinomycetes</taxon>
        <taxon>Micrococcales</taxon>
        <taxon>Microbacteriaceae</taxon>
        <taxon>Pseudolysinimonas</taxon>
    </lineage>
</organism>
<comment type="caution">
    <text evidence="5">The sequence shown here is derived from an EMBL/GenBank/DDBJ whole genome shotgun (WGS) entry which is preliminary data.</text>
</comment>
<evidence type="ECO:0000313" key="6">
    <source>
        <dbReference type="Proteomes" id="UP001157034"/>
    </source>
</evidence>
<keyword evidence="3" id="KW-0378">Hydrolase</keyword>
<evidence type="ECO:0000256" key="1">
    <source>
        <dbReference type="ARBA" id="ARBA00022612"/>
    </source>
</evidence>
<dbReference type="Pfam" id="PF25209">
    <property type="entry name" value="Phage_capsid_4"/>
    <property type="match status" value="1"/>
</dbReference>
<dbReference type="InterPro" id="IPR054613">
    <property type="entry name" value="Peptidase_S78_dom"/>
</dbReference>
<name>A0ABQ6K3E9_9MICO</name>
<accession>A0ABQ6K3E9</accession>
<dbReference type="RefSeq" id="WP_284252810.1">
    <property type="nucleotide sequence ID" value="NZ_BAAAQO010000003.1"/>
</dbReference>
<dbReference type="EMBL" id="BSVB01000001">
    <property type="protein sequence ID" value="GMA93829.1"/>
    <property type="molecule type" value="Genomic_DNA"/>
</dbReference>
<protein>
    <recommendedName>
        <fullName evidence="4">Prohead serine protease domain-containing protein</fullName>
    </recommendedName>
</protein>
<dbReference type="SUPFAM" id="SSF56563">
    <property type="entry name" value="Major capsid protein gp5"/>
    <property type="match status" value="1"/>
</dbReference>
<keyword evidence="6" id="KW-1185">Reference proteome</keyword>
<evidence type="ECO:0000313" key="5">
    <source>
        <dbReference type="EMBL" id="GMA93829.1"/>
    </source>
</evidence>
<keyword evidence="2" id="KW-0645">Protease</keyword>
<evidence type="ECO:0000256" key="3">
    <source>
        <dbReference type="ARBA" id="ARBA00022801"/>
    </source>
</evidence>
<reference evidence="6" key="1">
    <citation type="journal article" date="2019" name="Int. J. Syst. Evol. Microbiol.">
        <title>The Global Catalogue of Microorganisms (GCM) 10K type strain sequencing project: providing services to taxonomists for standard genome sequencing and annotation.</title>
        <authorList>
            <consortium name="The Broad Institute Genomics Platform"/>
            <consortium name="The Broad Institute Genome Sequencing Center for Infectious Disease"/>
            <person name="Wu L."/>
            <person name="Ma J."/>
        </authorList>
    </citation>
    <scope>NUCLEOTIDE SEQUENCE [LARGE SCALE GENOMIC DNA]</scope>
    <source>
        <strain evidence="6">NBRC 108894</strain>
    </source>
</reference>
<dbReference type="Proteomes" id="UP001157034">
    <property type="component" value="Unassembled WGS sequence"/>
</dbReference>
<evidence type="ECO:0000259" key="4">
    <source>
        <dbReference type="Pfam" id="PF04586"/>
    </source>
</evidence>
<dbReference type="Pfam" id="PF04586">
    <property type="entry name" value="Peptidase_S78"/>
    <property type="match status" value="1"/>
</dbReference>
<feature type="domain" description="Prohead serine protease" evidence="4">
    <location>
        <begin position="62"/>
        <end position="164"/>
    </location>
</feature>
<evidence type="ECO:0000256" key="2">
    <source>
        <dbReference type="ARBA" id="ARBA00022670"/>
    </source>
</evidence>
<gene>
    <name evidence="5" type="ORF">GCM10025881_06530</name>
</gene>
<sequence>MTAPDLTKPQQRSFEARAALSDATDGERIVAGIAVPFGDPILVQSWGDAWREQFTKATVFDGAERALLAWRHGDVIGKLTTAESEDDGLRIEARISQTALGDEAYTLARDGVIDRFSIGFVPVEYSTEAQADGTDLVTYTRVQLLEVSLVPWPAYDAAEVSEVRSSNPTATPPLERSTPAVTDAIVTPADLAEVRTSIEDLTRSVATLSVRDREPAAPDTRSAGEVLRAIVSGDEATVRAYNALYERRDYAGGTTADAVVKPGWVGDLTRIFDASSGVLAASFSTGTLPATGNSIEFAELSTNTLSVAEQAAEGDDIAAGKVTIDTRTAPVKTYAGSTTLTRQEVERSTVGVLDTSLNGLAIAAGARRKAYLRAAFAALVTANAAIADNGGVVVLGATLAAATADNWESALIDAAIKFEALNLPVERMIVSGSVFKKLRGLTVAGERVFQTAKDNASGTLDLPGLSGDFAGLPVLLDSGQSGDSAVFTNSLAIRQYNSPLVSLSDEAISNLSKSFAVYAYGATAAEIPAAVVPVKLAAN</sequence>
<dbReference type="NCBIfam" id="TIGR01543">
    <property type="entry name" value="proheadase_HK97"/>
    <property type="match status" value="1"/>
</dbReference>
<dbReference type="InterPro" id="IPR006433">
    <property type="entry name" value="Prohead_protease"/>
</dbReference>